<dbReference type="InterPro" id="IPR007891">
    <property type="entry name" value="CHASE3"/>
</dbReference>
<evidence type="ECO:0000313" key="10">
    <source>
        <dbReference type="Proteomes" id="UP001476950"/>
    </source>
</evidence>
<keyword evidence="4" id="KW-0808">Transferase</keyword>
<dbReference type="Gene3D" id="3.30.565.10">
    <property type="entry name" value="Histidine kinase-like ATPase, C-terminal domain"/>
    <property type="match status" value="1"/>
</dbReference>
<protein>
    <recommendedName>
        <fullName evidence="2">histidine kinase</fullName>
        <ecNumber evidence="2">2.7.13.3</ecNumber>
    </recommendedName>
</protein>
<dbReference type="PRINTS" id="PR00344">
    <property type="entry name" value="BCTRLSENSOR"/>
</dbReference>
<dbReference type="EMBL" id="JAMPLM010000056">
    <property type="protein sequence ID" value="MEP1062202.1"/>
    <property type="molecule type" value="Genomic_DNA"/>
</dbReference>
<keyword evidence="7" id="KW-0812">Transmembrane</keyword>
<dbReference type="CDD" id="cd00082">
    <property type="entry name" value="HisKA"/>
    <property type="match status" value="1"/>
</dbReference>
<keyword evidence="10" id="KW-1185">Reference proteome</keyword>
<gene>
    <name evidence="9" type="ORF">NDI38_27905</name>
</gene>
<evidence type="ECO:0000256" key="2">
    <source>
        <dbReference type="ARBA" id="ARBA00012438"/>
    </source>
</evidence>
<keyword evidence="7" id="KW-1133">Transmembrane helix</keyword>
<dbReference type="SUPFAM" id="SSF55874">
    <property type="entry name" value="ATPase domain of HSP90 chaperone/DNA topoisomerase II/histidine kinase"/>
    <property type="match status" value="1"/>
</dbReference>
<proteinExistence type="predicted"/>
<evidence type="ECO:0000256" key="4">
    <source>
        <dbReference type="ARBA" id="ARBA00022679"/>
    </source>
</evidence>
<dbReference type="GO" id="GO:0005524">
    <property type="term" value="F:ATP binding"/>
    <property type="evidence" value="ECO:0007669"/>
    <property type="project" value="UniProtKB-KW"/>
</dbReference>
<dbReference type="SUPFAM" id="SSF47384">
    <property type="entry name" value="Homodimeric domain of signal transducing histidine kinase"/>
    <property type="match status" value="1"/>
</dbReference>
<keyword evidence="9" id="KW-0067">ATP-binding</keyword>
<dbReference type="Proteomes" id="UP001476950">
    <property type="component" value="Unassembled WGS sequence"/>
</dbReference>
<evidence type="ECO:0000256" key="1">
    <source>
        <dbReference type="ARBA" id="ARBA00000085"/>
    </source>
</evidence>
<keyword evidence="7" id="KW-0472">Membrane</keyword>
<dbReference type="PROSITE" id="PS50109">
    <property type="entry name" value="HIS_KIN"/>
    <property type="match status" value="1"/>
</dbReference>
<dbReference type="InterPro" id="IPR036890">
    <property type="entry name" value="HATPase_C_sf"/>
</dbReference>
<dbReference type="EC" id="2.7.13.3" evidence="2"/>
<feature type="transmembrane region" description="Helical" evidence="7">
    <location>
        <begin position="194"/>
        <end position="211"/>
    </location>
</feature>
<dbReference type="SMART" id="SM00388">
    <property type="entry name" value="HisKA"/>
    <property type="match status" value="1"/>
</dbReference>
<dbReference type="InterPro" id="IPR050736">
    <property type="entry name" value="Sensor_HK_Regulatory"/>
</dbReference>
<dbReference type="InterPro" id="IPR036097">
    <property type="entry name" value="HisK_dim/P_sf"/>
</dbReference>
<dbReference type="PANTHER" id="PTHR43711">
    <property type="entry name" value="TWO-COMPONENT HISTIDINE KINASE"/>
    <property type="match status" value="1"/>
</dbReference>
<organism evidence="9 10">
    <name type="scientific">Stenomitos frigidus AS-A4</name>
    <dbReference type="NCBI Taxonomy" id="2933935"/>
    <lineage>
        <taxon>Bacteria</taxon>
        <taxon>Bacillati</taxon>
        <taxon>Cyanobacteriota</taxon>
        <taxon>Cyanophyceae</taxon>
        <taxon>Leptolyngbyales</taxon>
        <taxon>Leptolyngbyaceae</taxon>
        <taxon>Stenomitos</taxon>
    </lineage>
</organism>
<dbReference type="PANTHER" id="PTHR43711:SF26">
    <property type="entry name" value="SENSOR HISTIDINE KINASE RCSC"/>
    <property type="match status" value="1"/>
</dbReference>
<dbReference type="RefSeq" id="WP_190449947.1">
    <property type="nucleotide sequence ID" value="NZ_JAMPLM010000056.1"/>
</dbReference>
<dbReference type="InterPro" id="IPR005467">
    <property type="entry name" value="His_kinase_dom"/>
</dbReference>
<dbReference type="Gene3D" id="1.10.287.130">
    <property type="match status" value="1"/>
</dbReference>
<dbReference type="InterPro" id="IPR004358">
    <property type="entry name" value="Sig_transdc_His_kin-like_C"/>
</dbReference>
<feature type="domain" description="Histidine kinase" evidence="8">
    <location>
        <begin position="243"/>
        <end position="459"/>
    </location>
</feature>
<dbReference type="CDD" id="cd19410">
    <property type="entry name" value="HK9-like_sensor"/>
    <property type="match status" value="1"/>
</dbReference>
<evidence type="ECO:0000313" key="9">
    <source>
        <dbReference type="EMBL" id="MEP1062202.1"/>
    </source>
</evidence>
<dbReference type="Pfam" id="PF00512">
    <property type="entry name" value="HisKA"/>
    <property type="match status" value="1"/>
</dbReference>
<sequence length="485" mass="55406">MALSTLKWSLERKWVTAVFCLALLLMVLVNVFSYQNATQLITSQVQVKQTNKVLIALTNVSETLADLETRRWLYFLLGERTDLGSYDQAMYSLATQLEQLRQPLADTPPQEQRLDILERLLQQRRELFEQSTELYLKPRSLLAADHPLVMQTKQNQARIRQIITELQAEEEHILQNQVEQAQATSQIRMAIENLGTILTFVGLLGVYVLLYRQMFKRQQLEQAQQKLAQEKELGELKLQFFSMVSHEFRTPLTVIAGSSQLLKERLTNLIEPNKLRNLFQIQASAKLMTQLLNDILTLARADAGKLECKPELLEMQFFCFNLIEDIQLFSEQPRTIKFDKYGTRTYAYLDEKLLYSILSNLLSNAIKYSAPLSSIYFTLTCEPDFVLFQVKDEGIGIPEEEQSKIFEPFCRGRNVGSVTGSGLGMAVVKRSLDLHGGELQVESQVSVGTTFTVKLPQPQTTGLFNHDSTQISSQNQSLIQRYSSL</sequence>
<keyword evidence="9" id="KW-0547">Nucleotide-binding</keyword>
<comment type="caution">
    <text evidence="9">The sequence shown here is derived from an EMBL/GenBank/DDBJ whole genome shotgun (WGS) entry which is preliminary data.</text>
</comment>
<dbReference type="SMART" id="SM00387">
    <property type="entry name" value="HATPase_c"/>
    <property type="match status" value="1"/>
</dbReference>
<name>A0ABV0KSI3_9CYAN</name>
<accession>A0ABV0KSI3</accession>
<evidence type="ECO:0000256" key="5">
    <source>
        <dbReference type="ARBA" id="ARBA00022777"/>
    </source>
</evidence>
<reference evidence="9 10" key="1">
    <citation type="submission" date="2022-04" db="EMBL/GenBank/DDBJ databases">
        <title>Positive selection, recombination, and allopatry shape intraspecific diversity of widespread and dominant cyanobacteria.</title>
        <authorList>
            <person name="Wei J."/>
            <person name="Shu W."/>
            <person name="Hu C."/>
        </authorList>
    </citation>
    <scope>NUCLEOTIDE SEQUENCE [LARGE SCALE GENOMIC DNA]</scope>
    <source>
        <strain evidence="9 10">AS-A4</strain>
    </source>
</reference>
<dbReference type="CDD" id="cd00075">
    <property type="entry name" value="HATPase"/>
    <property type="match status" value="1"/>
</dbReference>
<evidence type="ECO:0000259" key="8">
    <source>
        <dbReference type="PROSITE" id="PS50109"/>
    </source>
</evidence>
<dbReference type="InterPro" id="IPR003661">
    <property type="entry name" value="HisK_dim/P_dom"/>
</dbReference>
<keyword evidence="5" id="KW-0418">Kinase</keyword>
<keyword evidence="6" id="KW-0902">Two-component regulatory system</keyword>
<comment type="catalytic activity">
    <reaction evidence="1">
        <text>ATP + protein L-histidine = ADP + protein N-phospho-L-histidine.</text>
        <dbReference type="EC" id="2.7.13.3"/>
    </reaction>
</comment>
<evidence type="ECO:0000256" key="6">
    <source>
        <dbReference type="ARBA" id="ARBA00023012"/>
    </source>
</evidence>
<dbReference type="Pfam" id="PF05227">
    <property type="entry name" value="CHASE3"/>
    <property type="match status" value="1"/>
</dbReference>
<evidence type="ECO:0000256" key="7">
    <source>
        <dbReference type="SAM" id="Phobius"/>
    </source>
</evidence>
<keyword evidence="3" id="KW-0597">Phosphoprotein</keyword>
<evidence type="ECO:0000256" key="3">
    <source>
        <dbReference type="ARBA" id="ARBA00022553"/>
    </source>
</evidence>
<dbReference type="InterPro" id="IPR003594">
    <property type="entry name" value="HATPase_dom"/>
</dbReference>
<dbReference type="Pfam" id="PF02518">
    <property type="entry name" value="HATPase_c"/>
    <property type="match status" value="1"/>
</dbReference>